<feature type="region of interest" description="Disordered" evidence="13">
    <location>
        <begin position="286"/>
        <end position="401"/>
    </location>
</feature>
<dbReference type="CDD" id="cd00094">
    <property type="entry name" value="HX"/>
    <property type="match status" value="1"/>
</dbReference>
<keyword evidence="7" id="KW-0482">Metalloprotease</keyword>
<dbReference type="GO" id="GO:0031012">
    <property type="term" value="C:extracellular matrix"/>
    <property type="evidence" value="ECO:0007669"/>
    <property type="project" value="InterPro"/>
</dbReference>
<dbReference type="GO" id="GO:0006508">
    <property type="term" value="P:proteolysis"/>
    <property type="evidence" value="ECO:0007669"/>
    <property type="project" value="UniProtKB-KW"/>
</dbReference>
<feature type="active site" evidence="9">
    <location>
        <position position="232"/>
    </location>
</feature>
<feature type="repeat" description="Hemopexin" evidence="12">
    <location>
        <begin position="553"/>
        <end position="599"/>
    </location>
</feature>
<feature type="binding site" evidence="11">
    <location>
        <position position="179"/>
    </location>
    <ligand>
        <name>Ca(2+)</name>
        <dbReference type="ChEBI" id="CHEBI:29108"/>
        <label>3</label>
    </ligand>
</feature>
<feature type="domain" description="Peptidase metallopeptidase" evidence="15">
    <location>
        <begin position="108"/>
        <end position="278"/>
    </location>
</feature>
<feature type="binding site" evidence="11">
    <location>
        <position position="463"/>
    </location>
    <ligand>
        <name>Ca(2+)</name>
        <dbReference type="ChEBI" id="CHEBI:29108"/>
        <label>5</label>
    </ligand>
</feature>
<feature type="binding site" evidence="11">
    <location>
        <position position="208"/>
    </location>
    <ligand>
        <name>Ca(2+)</name>
        <dbReference type="ChEBI" id="CHEBI:29108"/>
        <label>1</label>
    </ligand>
</feature>
<evidence type="ECO:0000256" key="8">
    <source>
        <dbReference type="ARBA" id="ARBA00023145"/>
    </source>
</evidence>
<keyword evidence="6 10" id="KW-0862">Zinc</keyword>
<dbReference type="InterPro" id="IPR036365">
    <property type="entry name" value="PGBD-like_sf"/>
</dbReference>
<feature type="binding site" evidence="11">
    <location>
        <position position="178"/>
    </location>
    <ligand>
        <name>Ca(2+)</name>
        <dbReference type="ChEBI" id="CHEBI:29108"/>
        <label>3</label>
    </ligand>
</feature>
<feature type="repeat" description="Hemopexin" evidence="12">
    <location>
        <begin position="504"/>
        <end position="552"/>
    </location>
</feature>
<dbReference type="PRINTS" id="PR00138">
    <property type="entry name" value="MATRIXIN"/>
</dbReference>
<feature type="binding site" evidence="11">
    <location>
        <position position="556"/>
    </location>
    <ligand>
        <name>Ca(2+)</name>
        <dbReference type="ChEBI" id="CHEBI:29108"/>
        <label>4</label>
    </ligand>
</feature>
<evidence type="ECO:0000313" key="17">
    <source>
        <dbReference type="Proteomes" id="UP001152799"/>
    </source>
</evidence>
<feature type="binding site" evidence="11">
    <location>
        <position position="161"/>
    </location>
    <ligand>
        <name>Ca(2+)</name>
        <dbReference type="ChEBI" id="CHEBI:29108"/>
        <label>2</label>
    </ligand>
</feature>
<evidence type="ECO:0000256" key="5">
    <source>
        <dbReference type="ARBA" id="ARBA00022801"/>
    </source>
</evidence>
<dbReference type="Gene3D" id="3.40.390.10">
    <property type="entry name" value="Collagenase (Catalytic Domain)"/>
    <property type="match status" value="1"/>
</dbReference>
<evidence type="ECO:0000259" key="15">
    <source>
        <dbReference type="SMART" id="SM00235"/>
    </source>
</evidence>
<feature type="compositionally biased region" description="Basic and acidic residues" evidence="13">
    <location>
        <begin position="370"/>
        <end position="395"/>
    </location>
</feature>
<dbReference type="InterPro" id="IPR006026">
    <property type="entry name" value="Peptidase_Metallo"/>
</dbReference>
<dbReference type="SMART" id="SM00235">
    <property type="entry name" value="ZnMc"/>
    <property type="match status" value="1"/>
</dbReference>
<feature type="signal peptide" evidence="14">
    <location>
        <begin position="1"/>
        <end position="19"/>
    </location>
</feature>
<dbReference type="GO" id="GO:0030198">
    <property type="term" value="P:extracellular matrix organization"/>
    <property type="evidence" value="ECO:0007669"/>
    <property type="project" value="TreeGrafter"/>
</dbReference>
<dbReference type="Gene3D" id="2.110.10.10">
    <property type="entry name" value="Hemopexin-like domain"/>
    <property type="match status" value="1"/>
</dbReference>
<feature type="binding site" evidence="11">
    <location>
        <position position="205"/>
    </location>
    <ligand>
        <name>Ca(2+)</name>
        <dbReference type="ChEBI" id="CHEBI:29108"/>
        <label>3</label>
    </ligand>
</feature>
<evidence type="ECO:0000256" key="2">
    <source>
        <dbReference type="ARBA" id="ARBA00022670"/>
    </source>
</evidence>
<keyword evidence="3 10" id="KW-0479">Metal-binding</keyword>
<dbReference type="EMBL" id="OU892277">
    <property type="protein sequence ID" value="CAG9760054.1"/>
    <property type="molecule type" value="Genomic_DNA"/>
</dbReference>
<evidence type="ECO:0000256" key="4">
    <source>
        <dbReference type="ARBA" id="ARBA00022737"/>
    </source>
</evidence>
<keyword evidence="4" id="KW-0677">Repeat</keyword>
<evidence type="ECO:0000256" key="6">
    <source>
        <dbReference type="ARBA" id="ARBA00022833"/>
    </source>
</evidence>
<feature type="binding site" evidence="10">
    <location>
        <position position="235"/>
    </location>
    <ligand>
        <name>Zn(2+)</name>
        <dbReference type="ChEBI" id="CHEBI:29105"/>
        <label>2</label>
        <note>catalytic</note>
    </ligand>
</feature>
<protein>
    <recommendedName>
        <fullName evidence="15">Peptidase metallopeptidase domain-containing protein</fullName>
    </recommendedName>
</protein>
<dbReference type="PROSITE" id="PS00018">
    <property type="entry name" value="EF_HAND_1"/>
    <property type="match status" value="1"/>
</dbReference>
<dbReference type="SMART" id="SM00120">
    <property type="entry name" value="HX"/>
    <property type="match status" value="4"/>
</dbReference>
<feature type="binding site" evidence="11">
    <location>
        <position position="201"/>
    </location>
    <ligand>
        <name>Ca(2+)</name>
        <dbReference type="ChEBI" id="CHEBI:29108"/>
        <label>2</label>
    </ligand>
</feature>
<evidence type="ECO:0000313" key="16">
    <source>
        <dbReference type="EMBL" id="CAG9760054.1"/>
    </source>
</evidence>
<dbReference type="Proteomes" id="UP001152799">
    <property type="component" value="Chromosome 1"/>
</dbReference>
<comment type="similarity">
    <text evidence="1">Belongs to the peptidase M10A family.</text>
</comment>
<dbReference type="PANTHER" id="PTHR10201">
    <property type="entry name" value="MATRIX METALLOPROTEINASE"/>
    <property type="match status" value="1"/>
</dbReference>
<reference evidence="16" key="1">
    <citation type="submission" date="2022-01" db="EMBL/GenBank/DDBJ databases">
        <authorList>
            <person name="King R."/>
        </authorList>
    </citation>
    <scope>NUCLEOTIDE SEQUENCE</scope>
</reference>
<feature type="binding site" evidence="10">
    <location>
        <position position="241"/>
    </location>
    <ligand>
        <name>Zn(2+)</name>
        <dbReference type="ChEBI" id="CHEBI:29105"/>
        <label>2</label>
        <note>catalytic</note>
    </ligand>
</feature>
<feature type="repeat" description="Hemopexin" evidence="12">
    <location>
        <begin position="408"/>
        <end position="453"/>
    </location>
</feature>
<dbReference type="PANTHER" id="PTHR10201:SF169">
    <property type="entry name" value="MATRIX METALLOPROTEINASE-16-LIKE PROTEIN"/>
    <property type="match status" value="1"/>
</dbReference>
<dbReference type="SUPFAM" id="SSF47090">
    <property type="entry name" value="PGBD-like"/>
    <property type="match status" value="1"/>
</dbReference>
<evidence type="ECO:0000256" key="13">
    <source>
        <dbReference type="SAM" id="MobiDB-lite"/>
    </source>
</evidence>
<keyword evidence="2" id="KW-0645">Protease</keyword>
<dbReference type="InterPro" id="IPR024079">
    <property type="entry name" value="MetalloPept_cat_dom_sf"/>
</dbReference>
<dbReference type="GO" id="GO:0008270">
    <property type="term" value="F:zinc ion binding"/>
    <property type="evidence" value="ECO:0007669"/>
    <property type="project" value="InterPro"/>
</dbReference>
<dbReference type="Pfam" id="PF00413">
    <property type="entry name" value="Peptidase_M10"/>
    <property type="match status" value="1"/>
</dbReference>
<sequence length="612" mass="70727">MINVIKLSILCLYLVCLECLPTTNKYARQIPSDDALKFMKKYGYLVDDNGQSEAIYSEENLSNIIKTMQKFGAIEQTGVIDNRTVELMASLRCGVPDIVSRRKKRYAVLDGWNKRHITYYISNWSSKLGEEVVARNIQRALDVWGGYGRLTFSRSYSQDADIIVAFGRGYHGDRFPFDGPGLVLAHAFFPSGTDRPDSAGDIHFDDDESWVDLSSGKTEQDGTDFFTVAIHELGHSLGLQHSSVETSVMFPYYKGYDKDTTNLLDYDDILGMYSLYIQRRLKGDDATPATYPDQQSSTTVLPYTPSGTPARPEYTTGRDREETTRTTRRTTPRYHDREQTTPTPRRKYHWFGPRHPRPTEHPHHHHTTTQRHEVKYDGDDESVDRHKEHDPHKTNPENSSPSLPYICHGHFDAVATLRQELFIFKDEYLWRLNDKSIMVPGYPTPIRQMFPKLPKSVKKVDAAYQRPDGNIVLFTGNKLWIFNGFEFIENSPLPLSYYDLPDYLDGIDAVQTWSKNGKTYFYKRDRFWRYNETSKSMDPGYPMDMSRWRGVPTDLDAATTWKDGITYFFKGDLFWKFDNNWIITTETSPLPIAPIWLGCQEEAFQMKRLFGA</sequence>
<comment type="cofactor">
    <cofactor evidence="11">
        <name>Zn(2+)</name>
        <dbReference type="ChEBI" id="CHEBI:29105"/>
    </cofactor>
    <text evidence="11">Binds 2 Zn(2+) ions per subunit.</text>
</comment>
<feature type="chain" id="PRO_5040227564" description="Peptidase metallopeptidase domain-containing protein" evidence="14">
    <location>
        <begin position="20"/>
        <end position="612"/>
    </location>
</feature>
<feature type="binding site" evidence="11">
    <location>
        <position position="186"/>
    </location>
    <ligand>
        <name>Zn(2+)</name>
        <dbReference type="ChEBI" id="CHEBI:29105"/>
        <label>1</label>
    </ligand>
</feature>
<dbReference type="AlphaFoldDB" id="A0A9N9ME79"/>
<evidence type="ECO:0000256" key="1">
    <source>
        <dbReference type="ARBA" id="ARBA00010370"/>
    </source>
</evidence>
<dbReference type="InterPro" id="IPR001818">
    <property type="entry name" value="Pept_M10_metallopeptidase"/>
</dbReference>
<dbReference type="PIRSF" id="PIRSF001191">
    <property type="entry name" value="Peptidase_M10A_matrix"/>
    <property type="match status" value="1"/>
</dbReference>
<evidence type="ECO:0000256" key="12">
    <source>
        <dbReference type="PROSITE-ProRule" id="PRU01011"/>
    </source>
</evidence>
<feature type="compositionally biased region" description="Basic residues" evidence="13">
    <location>
        <begin position="344"/>
        <end position="369"/>
    </location>
</feature>
<dbReference type="CDD" id="cd04278">
    <property type="entry name" value="ZnMc_MMP"/>
    <property type="match status" value="1"/>
</dbReference>
<dbReference type="InterPro" id="IPR033739">
    <property type="entry name" value="M10A_MMP"/>
</dbReference>
<evidence type="ECO:0000256" key="3">
    <source>
        <dbReference type="ARBA" id="ARBA00022723"/>
    </source>
</evidence>
<proteinExistence type="inferred from homology"/>
<keyword evidence="11" id="KW-0106">Calcium</keyword>
<dbReference type="GO" id="GO:0030574">
    <property type="term" value="P:collagen catabolic process"/>
    <property type="evidence" value="ECO:0007669"/>
    <property type="project" value="TreeGrafter"/>
</dbReference>
<dbReference type="Pfam" id="PF00045">
    <property type="entry name" value="Hemopexin"/>
    <property type="match status" value="4"/>
</dbReference>
<feature type="binding site" description="in inhibited form" evidence="11">
    <location>
        <position position="93"/>
    </location>
    <ligand>
        <name>Zn(2+)</name>
        <dbReference type="ChEBI" id="CHEBI:29105"/>
        <label>2</label>
        <note>catalytic</note>
    </ligand>
</feature>
<accession>A0A9N9ME79</accession>
<evidence type="ECO:0000256" key="9">
    <source>
        <dbReference type="PIRSR" id="PIRSR001191-1"/>
    </source>
</evidence>
<comment type="cofactor">
    <cofactor evidence="11">
        <name>Ca(2+)</name>
        <dbReference type="ChEBI" id="CHEBI:29108"/>
    </cofactor>
    <text evidence="11">Can bind about 5 Ca(2+) ions per subunit.</text>
</comment>
<feature type="binding site" evidence="11">
    <location>
        <position position="171"/>
    </location>
    <ligand>
        <name>Zn(2+)</name>
        <dbReference type="ChEBI" id="CHEBI:29105"/>
        <label>1</label>
    </ligand>
</feature>
<keyword evidence="8" id="KW-0865">Zymogen</keyword>
<feature type="binding site" evidence="11">
    <location>
        <position position="206"/>
    </location>
    <ligand>
        <name>Ca(2+)</name>
        <dbReference type="ChEBI" id="CHEBI:29108"/>
        <label>1</label>
    </ligand>
</feature>
<dbReference type="GO" id="GO:0004222">
    <property type="term" value="F:metalloendopeptidase activity"/>
    <property type="evidence" value="ECO:0007669"/>
    <property type="project" value="InterPro"/>
</dbReference>
<dbReference type="SUPFAM" id="SSF50923">
    <property type="entry name" value="Hemopexin-like domain"/>
    <property type="match status" value="1"/>
</dbReference>
<evidence type="ECO:0000256" key="14">
    <source>
        <dbReference type="SAM" id="SignalP"/>
    </source>
</evidence>
<feature type="repeat" description="Hemopexin" evidence="12">
    <location>
        <begin position="457"/>
        <end position="502"/>
    </location>
</feature>
<dbReference type="FunFam" id="2.110.10.10:FF:000018">
    <property type="entry name" value="Matrix metallopeptidase 25b"/>
    <property type="match status" value="1"/>
</dbReference>
<dbReference type="InterPro" id="IPR018487">
    <property type="entry name" value="Hemopexin-like_repeat"/>
</dbReference>
<dbReference type="InterPro" id="IPR021190">
    <property type="entry name" value="Pept_M10A"/>
</dbReference>
<gene>
    <name evidence="16" type="ORF">CEUTPL_LOCUS790</name>
</gene>
<feature type="binding site" evidence="11">
    <location>
        <position position="173"/>
    </location>
    <ligand>
        <name>Zn(2+)</name>
        <dbReference type="ChEBI" id="CHEBI:29105"/>
        <label>1</label>
    </ligand>
</feature>
<feature type="binding site" evidence="11">
    <location>
        <position position="208"/>
    </location>
    <ligand>
        <name>Ca(2+)</name>
        <dbReference type="ChEBI" id="CHEBI:29108"/>
        <label>3</label>
    </ligand>
</feature>
<feature type="binding site" evidence="11">
    <location>
        <position position="203"/>
    </location>
    <ligand>
        <name>Zn(2+)</name>
        <dbReference type="ChEBI" id="CHEBI:29105"/>
        <label>1</label>
    </ligand>
</feature>
<feature type="binding site" evidence="11">
    <location>
        <position position="249"/>
    </location>
    <ligand>
        <name>Zn(2+)</name>
        <dbReference type="ChEBI" id="CHEBI:29105"/>
        <label>2</label>
        <note>catalytic</note>
    </ligand>
</feature>
<feature type="binding site" evidence="10">
    <location>
        <position position="231"/>
    </location>
    <ligand>
        <name>Zn(2+)</name>
        <dbReference type="ChEBI" id="CHEBI:29105"/>
        <label>2</label>
        <note>catalytic</note>
    </ligand>
</feature>
<keyword evidence="17" id="KW-1185">Reference proteome</keyword>
<feature type="compositionally biased region" description="Polar residues" evidence="13">
    <location>
        <begin position="292"/>
        <end position="307"/>
    </location>
</feature>
<dbReference type="OrthoDB" id="406838at2759"/>
<keyword evidence="14" id="KW-0732">Signal</keyword>
<dbReference type="SUPFAM" id="SSF55486">
    <property type="entry name" value="Metalloproteases ('zincins'), catalytic domain"/>
    <property type="match status" value="1"/>
</dbReference>
<evidence type="ECO:0000256" key="11">
    <source>
        <dbReference type="PIRSR" id="PIRSR621190-2"/>
    </source>
</evidence>
<dbReference type="PROSITE" id="PS51642">
    <property type="entry name" value="HEMOPEXIN_2"/>
    <property type="match status" value="4"/>
</dbReference>
<evidence type="ECO:0000256" key="10">
    <source>
        <dbReference type="PIRSR" id="PIRSR001191-2"/>
    </source>
</evidence>
<dbReference type="InterPro" id="IPR018247">
    <property type="entry name" value="EF_Hand_1_Ca_BS"/>
</dbReference>
<feature type="compositionally biased region" description="Basic and acidic residues" evidence="13">
    <location>
        <begin position="316"/>
        <end position="325"/>
    </location>
</feature>
<dbReference type="GO" id="GO:0005615">
    <property type="term" value="C:extracellular space"/>
    <property type="evidence" value="ECO:0007669"/>
    <property type="project" value="TreeGrafter"/>
</dbReference>
<dbReference type="InterPro" id="IPR036375">
    <property type="entry name" value="Hemopexin-like_dom_sf"/>
</dbReference>
<dbReference type="InterPro" id="IPR000585">
    <property type="entry name" value="Hemopexin-like_dom"/>
</dbReference>
<organism evidence="16 17">
    <name type="scientific">Ceutorhynchus assimilis</name>
    <name type="common">cabbage seed weevil</name>
    <dbReference type="NCBI Taxonomy" id="467358"/>
    <lineage>
        <taxon>Eukaryota</taxon>
        <taxon>Metazoa</taxon>
        <taxon>Ecdysozoa</taxon>
        <taxon>Arthropoda</taxon>
        <taxon>Hexapoda</taxon>
        <taxon>Insecta</taxon>
        <taxon>Pterygota</taxon>
        <taxon>Neoptera</taxon>
        <taxon>Endopterygota</taxon>
        <taxon>Coleoptera</taxon>
        <taxon>Polyphaga</taxon>
        <taxon>Cucujiformia</taxon>
        <taxon>Curculionidae</taxon>
        <taxon>Ceutorhynchinae</taxon>
        <taxon>Ceutorhynchus</taxon>
    </lineage>
</organism>
<evidence type="ECO:0000256" key="7">
    <source>
        <dbReference type="ARBA" id="ARBA00023049"/>
    </source>
</evidence>
<feature type="binding site" evidence="11">
    <location>
        <position position="461"/>
    </location>
    <ligand>
        <name>Ca(2+)</name>
        <dbReference type="ChEBI" id="CHEBI:29108"/>
        <label>4</label>
    </ligand>
</feature>
<feature type="binding site" evidence="11">
    <location>
        <position position="412"/>
    </location>
    <ligand>
        <name>Ca(2+)</name>
        <dbReference type="ChEBI" id="CHEBI:29108"/>
        <label>4</label>
    </ligand>
</feature>
<keyword evidence="5" id="KW-0378">Hydrolase</keyword>
<name>A0A9N9ME79_9CUCU</name>